<dbReference type="RefSeq" id="WP_264772580.1">
    <property type="nucleotide sequence ID" value="NZ_JAPDOG010000014.1"/>
</dbReference>
<protein>
    <recommendedName>
        <fullName evidence="3">Gluconate 2-dehydrogenase subunit 3 family protein</fullName>
    </recommendedName>
</protein>
<sequence>MSVKEVQPPAIALSGVAAARMMEHMNQFSSVLIGAGDKPKCEIEEKQLRLIALLMPVESDALRLIAARLITHFVFDPDRLADYSRLRHHDILASYGWFVPADPEAKIDPGQAEGFSDFWLFRATNEILDRQEAAHVPAMAGAFAQNDFQVYATRAWLRLQAVHFDVTHLGLVSAISYAHWGDDRMASNYRPWIGTETLAGAPQH</sequence>
<dbReference type="Proteomes" id="UP001207582">
    <property type="component" value="Unassembled WGS sequence"/>
</dbReference>
<comment type="caution">
    <text evidence="1">The sequence shown here is derived from an EMBL/GenBank/DDBJ whole genome shotgun (WGS) entry which is preliminary data.</text>
</comment>
<gene>
    <name evidence="1" type="ORF">OM960_15460</name>
</gene>
<keyword evidence="2" id="KW-1185">Reference proteome</keyword>
<evidence type="ECO:0008006" key="3">
    <source>
        <dbReference type="Google" id="ProtNLM"/>
    </source>
</evidence>
<evidence type="ECO:0000313" key="2">
    <source>
        <dbReference type="Proteomes" id="UP001207582"/>
    </source>
</evidence>
<evidence type="ECO:0000313" key="1">
    <source>
        <dbReference type="EMBL" id="MCW3782946.1"/>
    </source>
</evidence>
<reference evidence="1 2" key="1">
    <citation type="submission" date="2022-10" db="EMBL/GenBank/DDBJ databases">
        <title>Defluviimonas sp. CAU 1641 isolated from mud.</title>
        <authorList>
            <person name="Kim W."/>
        </authorList>
    </citation>
    <scope>NUCLEOTIDE SEQUENCE [LARGE SCALE GENOMIC DNA]</scope>
    <source>
        <strain evidence="1 2">CAU 1641</strain>
    </source>
</reference>
<name>A0ABT3J5H6_9RHOB</name>
<accession>A0ABT3J5H6</accession>
<dbReference type="EMBL" id="JAPDOG010000014">
    <property type="protein sequence ID" value="MCW3782946.1"/>
    <property type="molecule type" value="Genomic_DNA"/>
</dbReference>
<organism evidence="1 2">
    <name type="scientific">Defluviimonas salinarum</name>
    <dbReference type="NCBI Taxonomy" id="2992147"/>
    <lineage>
        <taxon>Bacteria</taxon>
        <taxon>Pseudomonadati</taxon>
        <taxon>Pseudomonadota</taxon>
        <taxon>Alphaproteobacteria</taxon>
        <taxon>Rhodobacterales</taxon>
        <taxon>Paracoccaceae</taxon>
        <taxon>Albidovulum</taxon>
    </lineage>
</organism>
<proteinExistence type="predicted"/>